<protein>
    <submittedName>
        <fullName evidence="3">Succinate-semialdehyde dehydrogenase, mitochondrial</fullName>
        <ecNumber evidence="3">1.2.1.24</ecNumber>
    </submittedName>
</protein>
<evidence type="ECO:0000256" key="1">
    <source>
        <dbReference type="ARBA" id="ARBA00023002"/>
    </source>
</evidence>
<proteinExistence type="predicted"/>
<evidence type="ECO:0000313" key="4">
    <source>
        <dbReference type="Proteomes" id="UP001194714"/>
    </source>
</evidence>
<dbReference type="PROSITE" id="PS00070">
    <property type="entry name" value="ALDEHYDE_DEHYDR_CYS"/>
    <property type="match status" value="1"/>
</dbReference>
<keyword evidence="1 3" id="KW-0560">Oxidoreductase</keyword>
<reference evidence="3 4" key="1">
    <citation type="submission" date="2020-01" db="EMBL/GenBank/DDBJ databases">
        <title>Draft genome sequence of Cand. Neptunochlamydia vexilliferae K9.</title>
        <authorList>
            <person name="Schulz F."/>
            <person name="Koestlbacher S."/>
            <person name="Wascher F."/>
            <person name="Pizzetti I."/>
            <person name="Horn M."/>
        </authorList>
    </citation>
    <scope>NUCLEOTIDE SEQUENCE [LARGE SCALE GENOMIC DNA]</scope>
    <source>
        <strain evidence="3 4">K9</strain>
    </source>
</reference>
<dbReference type="SUPFAM" id="SSF53720">
    <property type="entry name" value="ALDH-like"/>
    <property type="match status" value="1"/>
</dbReference>
<dbReference type="EMBL" id="JAAEJV010000061">
    <property type="protein sequence ID" value="MBF5060002.1"/>
    <property type="molecule type" value="Genomic_DNA"/>
</dbReference>
<dbReference type="PANTHER" id="PTHR43353:SF6">
    <property type="entry name" value="CYTOPLASMIC ALDEHYDE DEHYDROGENASE (EUROFUNG)"/>
    <property type="match status" value="1"/>
</dbReference>
<organism evidence="3 4">
    <name type="scientific">Candidatus Neptunichlamydia vexilliferae</name>
    <dbReference type="NCBI Taxonomy" id="1651774"/>
    <lineage>
        <taxon>Bacteria</taxon>
        <taxon>Pseudomonadati</taxon>
        <taxon>Chlamydiota</taxon>
        <taxon>Chlamydiia</taxon>
        <taxon>Parachlamydiales</taxon>
        <taxon>Simkaniaceae</taxon>
        <taxon>Candidatus Neptunichlamydia</taxon>
    </lineage>
</organism>
<dbReference type="Gene3D" id="3.40.309.10">
    <property type="entry name" value="Aldehyde Dehydrogenase, Chain A, domain 2"/>
    <property type="match status" value="1"/>
</dbReference>
<keyword evidence="4" id="KW-1185">Reference proteome</keyword>
<dbReference type="Pfam" id="PF00171">
    <property type="entry name" value="Aldedh"/>
    <property type="match status" value="1"/>
</dbReference>
<dbReference type="InterPro" id="IPR015590">
    <property type="entry name" value="Aldehyde_DH_dom"/>
</dbReference>
<gene>
    <name evidence="3" type="ORF">NEPTK9_001527</name>
</gene>
<name>A0ABS0B0T1_9BACT</name>
<evidence type="ECO:0000259" key="2">
    <source>
        <dbReference type="Pfam" id="PF00171"/>
    </source>
</evidence>
<accession>A0ABS0B0T1</accession>
<dbReference type="InterPro" id="IPR016162">
    <property type="entry name" value="Ald_DH_N"/>
</dbReference>
<dbReference type="InterPro" id="IPR016160">
    <property type="entry name" value="Ald_DH_CS_CYS"/>
</dbReference>
<dbReference type="EC" id="1.2.1.24" evidence="3"/>
<dbReference type="Gene3D" id="3.40.605.10">
    <property type="entry name" value="Aldehyde Dehydrogenase, Chain A, domain 1"/>
    <property type="match status" value="1"/>
</dbReference>
<dbReference type="InterPro" id="IPR016161">
    <property type="entry name" value="Ald_DH/histidinol_DH"/>
</dbReference>
<dbReference type="Proteomes" id="UP001194714">
    <property type="component" value="Unassembled WGS sequence"/>
</dbReference>
<dbReference type="InterPro" id="IPR050740">
    <property type="entry name" value="Aldehyde_DH_Superfamily"/>
</dbReference>
<feature type="domain" description="Aldehyde dehydrogenase" evidence="2">
    <location>
        <begin position="39"/>
        <end position="498"/>
    </location>
</feature>
<sequence length="506" mass="55210">MSFPLLCLKGLKHLHLYIDCAIARGMTLLRTESYINGKWVKGKKSFPVLNPFNGKKIADVTEVGTKEAQVAIEGAHKAFQSWREVSPKERGALLKRWGTLMEENWEELAKLLTEEQGKPYEQATHELMGNQGFFEWHAAEAARITGLTITSPDPNRRFMTLKQPVGVVSVVTPWNFPSVLVIQKCAPALAAGCTVVLKPAEDTPLSALALAVLAEEAGFPPGIFNVLTCKDPTEVGCELTHHPLVRKLTFTGSTEVGKKLISASSTKVKNVTMELGGNCPALIFDDADVDKAVQGTFWFKFYNAGQCCNNINRFLVHKDVYDSFAKKFQAMMEEHLRLGDGMDPNTVVGPLINEEGIAKCEALVDQALSKGATAILGGARSKMGPLFYEPTLLTDVTPDMDLYSNEIFGPVAALYRFSSEEEAIQMANDTNYGLAAYLFSENIGRTWRASEALEAGAVGVNTTDVVAETLPFGGWKESGLGRENGVRGSLENYCETKSLIIAGVKS</sequence>
<dbReference type="CDD" id="cd07103">
    <property type="entry name" value="ALDH_F5_SSADH_GabD"/>
    <property type="match status" value="1"/>
</dbReference>
<dbReference type="GO" id="GO:0004777">
    <property type="term" value="F:succinate-semialdehyde dehydrogenase (NAD+) activity"/>
    <property type="evidence" value="ECO:0007669"/>
    <property type="project" value="UniProtKB-EC"/>
</dbReference>
<comment type="caution">
    <text evidence="3">The sequence shown here is derived from an EMBL/GenBank/DDBJ whole genome shotgun (WGS) entry which is preliminary data.</text>
</comment>
<dbReference type="PANTHER" id="PTHR43353">
    <property type="entry name" value="SUCCINATE-SEMIALDEHYDE DEHYDROGENASE, MITOCHONDRIAL"/>
    <property type="match status" value="1"/>
</dbReference>
<dbReference type="InterPro" id="IPR016163">
    <property type="entry name" value="Ald_DH_C"/>
</dbReference>
<evidence type="ECO:0000313" key="3">
    <source>
        <dbReference type="EMBL" id="MBF5060002.1"/>
    </source>
</evidence>